<dbReference type="InterPro" id="IPR010357">
    <property type="entry name" value="TXNDC17_dom"/>
</dbReference>
<evidence type="ECO:0000256" key="2">
    <source>
        <dbReference type="ARBA" id="ARBA00008987"/>
    </source>
</evidence>
<comment type="subcellular location">
    <subcellularLocation>
        <location evidence="1">Cytoplasm</location>
    </subcellularLocation>
</comment>
<protein>
    <recommendedName>
        <fullName evidence="3">Thioredoxin domain-containing protein 17</fullName>
    </recommendedName>
</protein>
<dbReference type="AlphaFoldDB" id="A0A913ZTB6"/>
<reference evidence="8" key="1">
    <citation type="submission" date="2022-11" db="UniProtKB">
        <authorList>
            <consortium name="EnsemblMetazoa"/>
        </authorList>
    </citation>
    <scope>IDENTIFICATION</scope>
</reference>
<dbReference type="OrthoDB" id="78947at2759"/>
<dbReference type="CTD" id="84817"/>
<dbReference type="FunFam" id="3.40.30.10:FF:000124">
    <property type="entry name" value="Thioredoxin domain-containing 17"/>
    <property type="match status" value="1"/>
</dbReference>
<dbReference type="PANTHER" id="PTHR12452:SF0">
    <property type="entry name" value="THIOREDOXIN DOMAIN-CONTAINING PROTEIN 17"/>
    <property type="match status" value="1"/>
</dbReference>
<evidence type="ECO:0000313" key="8">
    <source>
        <dbReference type="EnsemblMetazoa" id="XP_038054847.1"/>
    </source>
</evidence>
<keyword evidence="5" id="KW-1015">Disulfide bond</keyword>
<keyword evidence="4" id="KW-0963">Cytoplasm</keyword>
<dbReference type="GeneID" id="119727030"/>
<name>A0A913ZTB6_PATMI</name>
<evidence type="ECO:0000256" key="5">
    <source>
        <dbReference type="ARBA" id="ARBA00023157"/>
    </source>
</evidence>
<dbReference type="InterPro" id="IPR036249">
    <property type="entry name" value="Thioredoxin-like_sf"/>
</dbReference>
<evidence type="ECO:0000256" key="3">
    <source>
        <dbReference type="ARBA" id="ARBA00016949"/>
    </source>
</evidence>
<dbReference type="Gene3D" id="3.40.30.10">
    <property type="entry name" value="Glutaredoxin"/>
    <property type="match status" value="1"/>
</dbReference>
<evidence type="ECO:0000256" key="6">
    <source>
        <dbReference type="ARBA" id="ARBA00023284"/>
    </source>
</evidence>
<dbReference type="Pfam" id="PF06110">
    <property type="entry name" value="TXD17-like_Trx"/>
    <property type="match status" value="1"/>
</dbReference>
<dbReference type="SUPFAM" id="SSF52833">
    <property type="entry name" value="Thioredoxin-like"/>
    <property type="match status" value="1"/>
</dbReference>
<dbReference type="OMA" id="PRDYWKN"/>
<accession>A0A913ZTB6</accession>
<feature type="domain" description="Thioredoxin" evidence="7">
    <location>
        <begin position="8"/>
        <end position="123"/>
    </location>
</feature>
<proteinExistence type="inferred from homology"/>
<dbReference type="InterPro" id="IPR045108">
    <property type="entry name" value="TXNDC17-like"/>
</dbReference>
<organism evidence="8 9">
    <name type="scientific">Patiria miniata</name>
    <name type="common">Bat star</name>
    <name type="synonym">Asterina miniata</name>
    <dbReference type="NCBI Taxonomy" id="46514"/>
    <lineage>
        <taxon>Eukaryota</taxon>
        <taxon>Metazoa</taxon>
        <taxon>Echinodermata</taxon>
        <taxon>Eleutherozoa</taxon>
        <taxon>Asterozoa</taxon>
        <taxon>Asteroidea</taxon>
        <taxon>Valvatacea</taxon>
        <taxon>Valvatida</taxon>
        <taxon>Asterinidae</taxon>
        <taxon>Patiria</taxon>
    </lineage>
</organism>
<keyword evidence="6" id="KW-0676">Redox-active center</keyword>
<evidence type="ECO:0000256" key="1">
    <source>
        <dbReference type="ARBA" id="ARBA00004496"/>
    </source>
</evidence>
<dbReference type="EnsemblMetazoa" id="XM_038198919.1">
    <property type="protein sequence ID" value="XP_038054847.1"/>
    <property type="gene ID" value="LOC119727030"/>
</dbReference>
<evidence type="ECO:0000313" key="9">
    <source>
        <dbReference type="Proteomes" id="UP000887568"/>
    </source>
</evidence>
<sequence length="125" mass="13837">MVVKETTKGLAECLATIEKHEGKGLVFILFCGDKDASGNSWCPDCVDAEPVVTAGLASAPDDAVFIYCCVGDRAFWKDQQNGFRTNNKVKLSAVPTLLKWGTQKRLVEEECKKPDLVKMFFEDDD</sequence>
<dbReference type="GO" id="GO:0047134">
    <property type="term" value="F:protein-disulfide reductase [NAD(P)H] activity"/>
    <property type="evidence" value="ECO:0007669"/>
    <property type="project" value="InterPro"/>
</dbReference>
<evidence type="ECO:0000256" key="4">
    <source>
        <dbReference type="ARBA" id="ARBA00022490"/>
    </source>
</evidence>
<dbReference type="GO" id="GO:0005829">
    <property type="term" value="C:cytosol"/>
    <property type="evidence" value="ECO:0007669"/>
    <property type="project" value="TreeGrafter"/>
</dbReference>
<dbReference type="RefSeq" id="XP_038054847.1">
    <property type="nucleotide sequence ID" value="XM_038198919.1"/>
</dbReference>
<dbReference type="CDD" id="cd02952">
    <property type="entry name" value="TRP14_like"/>
    <property type="match status" value="1"/>
</dbReference>
<keyword evidence="9" id="KW-1185">Reference proteome</keyword>
<comment type="similarity">
    <text evidence="2">Belongs to the thioredoxin family.</text>
</comment>
<dbReference type="Proteomes" id="UP000887568">
    <property type="component" value="Unplaced"/>
</dbReference>
<dbReference type="PANTHER" id="PTHR12452">
    <property type="entry name" value="42-9-9 PROTEIN-RELATED"/>
    <property type="match status" value="1"/>
</dbReference>
<evidence type="ECO:0000259" key="7">
    <source>
        <dbReference type="Pfam" id="PF06110"/>
    </source>
</evidence>